<evidence type="ECO:0000313" key="3">
    <source>
        <dbReference type="Proteomes" id="UP000230002"/>
    </source>
</evidence>
<dbReference type="EMBL" id="AYKW01000019">
    <property type="protein sequence ID" value="PIL29757.1"/>
    <property type="molecule type" value="Genomic_DNA"/>
</dbReference>
<feature type="region of interest" description="Disordered" evidence="1">
    <location>
        <begin position="1"/>
        <end position="49"/>
    </location>
</feature>
<dbReference type="Proteomes" id="UP000230002">
    <property type="component" value="Unassembled WGS sequence"/>
</dbReference>
<name>A0A2G8S7Q0_9APHY</name>
<proteinExistence type="predicted"/>
<dbReference type="AlphaFoldDB" id="A0A2G8S7Q0"/>
<reference evidence="2 3" key="1">
    <citation type="journal article" date="2015" name="Sci. Rep.">
        <title>Chromosome-level genome map provides insights into diverse defense mechanisms in the medicinal fungus Ganoderma sinense.</title>
        <authorList>
            <person name="Zhu Y."/>
            <person name="Xu J."/>
            <person name="Sun C."/>
            <person name="Zhou S."/>
            <person name="Xu H."/>
            <person name="Nelson D.R."/>
            <person name="Qian J."/>
            <person name="Song J."/>
            <person name="Luo H."/>
            <person name="Xiang L."/>
            <person name="Li Y."/>
            <person name="Xu Z."/>
            <person name="Ji A."/>
            <person name="Wang L."/>
            <person name="Lu S."/>
            <person name="Hayward A."/>
            <person name="Sun W."/>
            <person name="Li X."/>
            <person name="Schwartz D.C."/>
            <person name="Wang Y."/>
            <person name="Chen S."/>
        </authorList>
    </citation>
    <scope>NUCLEOTIDE SEQUENCE [LARGE SCALE GENOMIC DNA]</scope>
    <source>
        <strain evidence="2 3">ZZ0214-1</strain>
    </source>
</reference>
<gene>
    <name evidence="2" type="ORF">GSI_08196</name>
</gene>
<evidence type="ECO:0000313" key="2">
    <source>
        <dbReference type="EMBL" id="PIL29757.1"/>
    </source>
</evidence>
<sequence length="131" mass="14151">MLSSGCARLQPTRTALKGGARGALSPSTSRAAEAPLRGNGSNTPTRRGEFVFCGHRDDAAEYASSDPFTAPDRVSPTLDCHQNRVHSDHPMVGKWILSAILDHHSRDDSGMTQNCDVEIVILHDSGEQNRV</sequence>
<comment type="caution">
    <text evidence="2">The sequence shown here is derived from an EMBL/GenBank/DDBJ whole genome shotgun (WGS) entry which is preliminary data.</text>
</comment>
<accession>A0A2G8S7Q0</accession>
<evidence type="ECO:0000256" key="1">
    <source>
        <dbReference type="SAM" id="MobiDB-lite"/>
    </source>
</evidence>
<protein>
    <submittedName>
        <fullName evidence="2">Uncharacterized protein</fullName>
    </submittedName>
</protein>
<keyword evidence="3" id="KW-1185">Reference proteome</keyword>
<organism evidence="2 3">
    <name type="scientific">Ganoderma sinense ZZ0214-1</name>
    <dbReference type="NCBI Taxonomy" id="1077348"/>
    <lineage>
        <taxon>Eukaryota</taxon>
        <taxon>Fungi</taxon>
        <taxon>Dikarya</taxon>
        <taxon>Basidiomycota</taxon>
        <taxon>Agaricomycotina</taxon>
        <taxon>Agaricomycetes</taxon>
        <taxon>Polyporales</taxon>
        <taxon>Polyporaceae</taxon>
        <taxon>Ganoderma</taxon>
    </lineage>
</organism>